<reference evidence="11 12" key="2">
    <citation type="submission" date="2018-11" db="EMBL/GenBank/DDBJ databases">
        <authorList>
            <consortium name="Pathogen Informatics"/>
        </authorList>
    </citation>
    <scope>NUCLEOTIDE SEQUENCE [LARGE SCALE GENOMIC DNA]</scope>
</reference>
<evidence type="ECO:0000256" key="1">
    <source>
        <dbReference type="ARBA" id="ARBA00004123"/>
    </source>
</evidence>
<dbReference type="GO" id="GO:0051028">
    <property type="term" value="P:mRNA transport"/>
    <property type="evidence" value="ECO:0007669"/>
    <property type="project" value="UniProtKB-KW"/>
</dbReference>
<dbReference type="InterPro" id="IPR001372">
    <property type="entry name" value="Dynein_light_chain_typ-1/2"/>
</dbReference>
<dbReference type="Pfam" id="PF01221">
    <property type="entry name" value="Dynein_light"/>
    <property type="match status" value="1"/>
</dbReference>
<dbReference type="Gene3D" id="3.30.740.10">
    <property type="entry name" value="Protein Inhibitor Of Neuronal Nitric Oxide Synthase"/>
    <property type="match status" value="1"/>
</dbReference>
<dbReference type="PANTHER" id="PTHR11886:SF35">
    <property type="entry name" value="DYNEIN LIGHT CHAIN"/>
    <property type="match status" value="1"/>
</dbReference>
<name>A0A0R3TU23_RODNA</name>
<evidence type="ECO:0000256" key="2">
    <source>
        <dbReference type="ARBA" id="ARBA00004245"/>
    </source>
</evidence>
<evidence type="ECO:0000256" key="3">
    <source>
        <dbReference type="ARBA" id="ARBA00022448"/>
    </source>
</evidence>
<dbReference type="GO" id="GO:0005868">
    <property type="term" value="C:cytoplasmic dynein complex"/>
    <property type="evidence" value="ECO:0007669"/>
    <property type="project" value="TreeGrafter"/>
</dbReference>
<evidence type="ECO:0000256" key="9">
    <source>
        <dbReference type="ARBA" id="ARBA00023242"/>
    </source>
</evidence>
<organism evidence="13">
    <name type="scientific">Rodentolepis nana</name>
    <name type="common">Dwarf tapeworm</name>
    <name type="synonym">Hymenolepis nana</name>
    <dbReference type="NCBI Taxonomy" id="102285"/>
    <lineage>
        <taxon>Eukaryota</taxon>
        <taxon>Metazoa</taxon>
        <taxon>Spiralia</taxon>
        <taxon>Lophotrochozoa</taxon>
        <taxon>Platyhelminthes</taxon>
        <taxon>Cestoda</taxon>
        <taxon>Eucestoda</taxon>
        <taxon>Cyclophyllidea</taxon>
        <taxon>Hymenolepididae</taxon>
        <taxon>Rodentolepis</taxon>
    </lineage>
</organism>
<dbReference type="PANTHER" id="PTHR11886">
    <property type="entry name" value="DYNEIN LIGHT CHAIN"/>
    <property type="match status" value="1"/>
</dbReference>
<keyword evidence="5 10" id="KW-0493">Microtubule</keyword>
<evidence type="ECO:0000256" key="6">
    <source>
        <dbReference type="ARBA" id="ARBA00022816"/>
    </source>
</evidence>
<dbReference type="GO" id="GO:0045505">
    <property type="term" value="F:dynein intermediate chain binding"/>
    <property type="evidence" value="ECO:0007669"/>
    <property type="project" value="TreeGrafter"/>
</dbReference>
<dbReference type="OrthoDB" id="10033309at2759"/>
<dbReference type="SUPFAM" id="SSF54648">
    <property type="entry name" value="DLC"/>
    <property type="match status" value="1"/>
</dbReference>
<keyword evidence="9" id="KW-0539">Nucleus</keyword>
<keyword evidence="8 10" id="KW-0206">Cytoskeleton</keyword>
<dbReference type="WBParaSite" id="HNAJ_0001123801-mRNA-1">
    <property type="protein sequence ID" value="HNAJ_0001123801-mRNA-1"/>
    <property type="gene ID" value="HNAJ_0001123801"/>
</dbReference>
<accession>A0A0R3TU23</accession>
<evidence type="ECO:0000313" key="13">
    <source>
        <dbReference type="WBParaSite" id="HNAJ_0001123801-mRNA-1"/>
    </source>
</evidence>
<keyword evidence="7" id="KW-0653">Protein transport</keyword>
<evidence type="ECO:0000313" key="11">
    <source>
        <dbReference type="EMBL" id="VDO09884.1"/>
    </source>
</evidence>
<dbReference type="FunFam" id="3.30.740.10:FF:000005">
    <property type="entry name" value="Dynein light chain"/>
    <property type="match status" value="1"/>
</dbReference>
<dbReference type="GO" id="GO:0007017">
    <property type="term" value="P:microtubule-based process"/>
    <property type="evidence" value="ECO:0007669"/>
    <property type="project" value="InterPro"/>
</dbReference>
<dbReference type="InterPro" id="IPR037177">
    <property type="entry name" value="DLC_sf"/>
</dbReference>
<keyword evidence="4 10" id="KW-0963">Cytoplasm</keyword>
<keyword evidence="6" id="KW-0509">mRNA transport</keyword>
<evidence type="ECO:0000256" key="5">
    <source>
        <dbReference type="ARBA" id="ARBA00022701"/>
    </source>
</evidence>
<dbReference type="SMART" id="SM01375">
    <property type="entry name" value="Dynein_light"/>
    <property type="match status" value="1"/>
</dbReference>
<dbReference type="GO" id="GO:0015031">
    <property type="term" value="P:protein transport"/>
    <property type="evidence" value="ECO:0007669"/>
    <property type="project" value="UniProtKB-KW"/>
</dbReference>
<proteinExistence type="inferred from homology"/>
<reference evidence="13" key="1">
    <citation type="submission" date="2017-02" db="UniProtKB">
        <authorList>
            <consortium name="WormBaseParasite"/>
        </authorList>
    </citation>
    <scope>IDENTIFICATION</scope>
</reference>
<evidence type="ECO:0000256" key="10">
    <source>
        <dbReference type="RuleBase" id="RU365010"/>
    </source>
</evidence>
<sequence>MPHRKAEVKTTDLPDDMQQFAVEVAFAAIKTGGDNQEIASFIRNEVLREFPGNWHCIVGSNFGSEVTHGKRGLIFFKLAGHGILLFRTV</sequence>
<evidence type="ECO:0000256" key="8">
    <source>
        <dbReference type="ARBA" id="ARBA00023212"/>
    </source>
</evidence>
<dbReference type="EMBL" id="UZAE01013444">
    <property type="protein sequence ID" value="VDO09884.1"/>
    <property type="molecule type" value="Genomic_DNA"/>
</dbReference>
<keyword evidence="10" id="KW-0505">Motor protein</keyword>
<evidence type="ECO:0000256" key="4">
    <source>
        <dbReference type="ARBA" id="ARBA00022490"/>
    </source>
</evidence>
<gene>
    <name evidence="11" type="ORF">HNAJ_LOCUS11228</name>
</gene>
<protein>
    <recommendedName>
        <fullName evidence="10">Dynein light chain</fullName>
    </recommendedName>
</protein>
<evidence type="ECO:0000256" key="7">
    <source>
        <dbReference type="ARBA" id="ARBA00022927"/>
    </source>
</evidence>
<dbReference type="GO" id="GO:0005634">
    <property type="term" value="C:nucleus"/>
    <property type="evidence" value="ECO:0007669"/>
    <property type="project" value="UniProtKB-SubCell"/>
</dbReference>
<dbReference type="AlphaFoldDB" id="A0A0R3TU23"/>
<keyword evidence="10" id="KW-0243">Dynein</keyword>
<dbReference type="GO" id="GO:0005874">
    <property type="term" value="C:microtubule"/>
    <property type="evidence" value="ECO:0007669"/>
    <property type="project" value="UniProtKB-KW"/>
</dbReference>
<keyword evidence="3" id="KW-0813">Transport</keyword>
<dbReference type="STRING" id="102285.A0A0R3TU23"/>
<keyword evidence="12" id="KW-1185">Reference proteome</keyword>
<comment type="similarity">
    <text evidence="10">Belongs to the dynein light chain family.</text>
</comment>
<dbReference type="Proteomes" id="UP000278807">
    <property type="component" value="Unassembled WGS sequence"/>
</dbReference>
<evidence type="ECO:0000313" key="12">
    <source>
        <dbReference type="Proteomes" id="UP000278807"/>
    </source>
</evidence>
<comment type="subcellular location">
    <subcellularLocation>
        <location evidence="2 10">Cytoplasm</location>
        <location evidence="2 10">Cytoskeleton</location>
    </subcellularLocation>
    <subcellularLocation>
        <location evidence="1">Nucleus</location>
    </subcellularLocation>
</comment>